<accession>A0A423WCH4</accession>
<protein>
    <recommendedName>
        <fullName evidence="3">F-box domain-containing protein</fullName>
    </recommendedName>
</protein>
<reference evidence="1 2" key="1">
    <citation type="submission" date="2015-09" db="EMBL/GenBank/DDBJ databases">
        <title>Host preference determinants of Valsa canker pathogens revealed by comparative genomics.</title>
        <authorList>
            <person name="Yin Z."/>
            <person name="Huang L."/>
        </authorList>
    </citation>
    <scope>NUCLEOTIDE SEQUENCE [LARGE SCALE GENOMIC DNA]</scope>
    <source>
        <strain evidence="1 2">YSFL</strain>
    </source>
</reference>
<evidence type="ECO:0000313" key="2">
    <source>
        <dbReference type="Proteomes" id="UP000284375"/>
    </source>
</evidence>
<gene>
    <name evidence="1" type="ORF">VSDG_02781</name>
</gene>
<dbReference type="OrthoDB" id="4692672at2759"/>
<dbReference type="AlphaFoldDB" id="A0A423WCH4"/>
<sequence>MQRWSRARMKRVVNPDADFLRIPAEVRCKIYEYVFADLIAQLPDNMFVVLSMYDHTYDITATLKQTCKRRWAHCTRVQFQPMCPNHRAELRLTIPEFWADYGLRRLLDYIGQHAEQRCPAGAMSHAKEGEQRWIHKTSMTSLLLLNRRIHEEALEVLCGQTEFVVTVDGGSGPKNGAAVRFGGGCPHISFARRMKVNVHVGSNKTTNRIIRRLDTLLAAVPARGLRSLHLFLGGTSRCDQMSMDRIMKFLERHLGEPLKPRRCSVKIHLGDGADISKLKLAMQAGVQHRYPDRAQVEFTM</sequence>
<name>A0A423WCH4_CYTCH</name>
<proteinExistence type="predicted"/>
<evidence type="ECO:0008006" key="3">
    <source>
        <dbReference type="Google" id="ProtNLM"/>
    </source>
</evidence>
<keyword evidence="2" id="KW-1185">Reference proteome</keyword>
<dbReference type="Proteomes" id="UP000284375">
    <property type="component" value="Unassembled WGS sequence"/>
</dbReference>
<evidence type="ECO:0000313" key="1">
    <source>
        <dbReference type="EMBL" id="ROW01066.1"/>
    </source>
</evidence>
<dbReference type="EMBL" id="LJZO01000007">
    <property type="protein sequence ID" value="ROW01066.1"/>
    <property type="molecule type" value="Genomic_DNA"/>
</dbReference>
<comment type="caution">
    <text evidence="1">The sequence shown here is derived from an EMBL/GenBank/DDBJ whole genome shotgun (WGS) entry which is preliminary data.</text>
</comment>
<organism evidence="1 2">
    <name type="scientific">Cytospora chrysosperma</name>
    <name type="common">Cytospora canker fungus</name>
    <name type="synonym">Sphaeria chrysosperma</name>
    <dbReference type="NCBI Taxonomy" id="252740"/>
    <lineage>
        <taxon>Eukaryota</taxon>
        <taxon>Fungi</taxon>
        <taxon>Dikarya</taxon>
        <taxon>Ascomycota</taxon>
        <taxon>Pezizomycotina</taxon>
        <taxon>Sordariomycetes</taxon>
        <taxon>Sordariomycetidae</taxon>
        <taxon>Diaporthales</taxon>
        <taxon>Cytosporaceae</taxon>
        <taxon>Cytospora</taxon>
    </lineage>
</organism>